<dbReference type="HAMAP" id="MF_00101">
    <property type="entry name" value="AcpS"/>
    <property type="match status" value="1"/>
</dbReference>
<feature type="binding site" evidence="8">
    <location>
        <position position="105"/>
    </location>
    <ligand>
        <name>Mg(2+)</name>
        <dbReference type="ChEBI" id="CHEBI:18420"/>
    </ligand>
</feature>
<evidence type="ECO:0000256" key="6">
    <source>
        <dbReference type="ARBA" id="ARBA00023098"/>
    </source>
</evidence>
<keyword evidence="3 8" id="KW-0479">Metal-binding</keyword>
<dbReference type="InterPro" id="IPR002582">
    <property type="entry name" value="ACPS"/>
</dbReference>
<dbReference type="SUPFAM" id="SSF56214">
    <property type="entry name" value="4'-phosphopantetheinyl transferase"/>
    <property type="match status" value="2"/>
</dbReference>
<dbReference type="AlphaFoldDB" id="A0A3D8J0X7"/>
<comment type="subcellular location">
    <subcellularLocation>
        <location evidence="8">Cytoplasm</location>
    </subcellularLocation>
</comment>
<comment type="catalytic activity">
    <reaction evidence="8">
        <text>apo-[ACP] + CoA = holo-[ACP] + adenosine 3',5'-bisphosphate + H(+)</text>
        <dbReference type="Rhea" id="RHEA:12068"/>
        <dbReference type="Rhea" id="RHEA-COMP:9685"/>
        <dbReference type="Rhea" id="RHEA-COMP:9690"/>
        <dbReference type="ChEBI" id="CHEBI:15378"/>
        <dbReference type="ChEBI" id="CHEBI:29999"/>
        <dbReference type="ChEBI" id="CHEBI:57287"/>
        <dbReference type="ChEBI" id="CHEBI:58343"/>
        <dbReference type="ChEBI" id="CHEBI:64479"/>
        <dbReference type="EC" id="2.7.8.7"/>
    </reaction>
</comment>
<keyword evidence="6 8" id="KW-0443">Lipid metabolism</keyword>
<keyword evidence="2 8" id="KW-0808">Transferase</keyword>
<dbReference type="GO" id="GO:0000287">
    <property type="term" value="F:magnesium ion binding"/>
    <property type="evidence" value="ECO:0007669"/>
    <property type="project" value="UniProtKB-UniRule"/>
</dbReference>
<sequence>MMNLEIGTDITSIDRMSKVLKRQGFSFLQRFLLPSEIIMIHKRLDSHKSFILHDNTHRTSLKTFSRQDLDCYQNKTAAILESLETNFCIAEYRVSSITAYWSLKEALSKAFGVGIGSLVSFHDICIYKDSLGKPNVALHKECKKNLESHYSYTIQKISVSISHDNGFAIAVCAVTLA</sequence>
<evidence type="ECO:0000313" key="10">
    <source>
        <dbReference type="EMBL" id="RDU70870.1"/>
    </source>
</evidence>
<dbReference type="GO" id="GO:0006633">
    <property type="term" value="P:fatty acid biosynthetic process"/>
    <property type="evidence" value="ECO:0007669"/>
    <property type="project" value="UniProtKB-UniRule"/>
</dbReference>
<keyword evidence="8" id="KW-0963">Cytoplasm</keyword>
<dbReference type="NCBIfam" id="TIGR00556">
    <property type="entry name" value="pantethn_trn"/>
    <property type="match status" value="1"/>
</dbReference>
<evidence type="ECO:0000256" key="2">
    <source>
        <dbReference type="ARBA" id="ARBA00022679"/>
    </source>
</evidence>
<organism evidence="10 11">
    <name type="scientific">Helicobacter aurati</name>
    <dbReference type="NCBI Taxonomy" id="137778"/>
    <lineage>
        <taxon>Bacteria</taxon>
        <taxon>Pseudomonadati</taxon>
        <taxon>Campylobacterota</taxon>
        <taxon>Epsilonproteobacteria</taxon>
        <taxon>Campylobacterales</taxon>
        <taxon>Helicobacteraceae</taxon>
        <taxon>Helicobacter</taxon>
    </lineage>
</organism>
<comment type="function">
    <text evidence="8">Transfers the 4'-phosphopantetheine moiety from coenzyme A to a Ser of acyl-carrier-protein.</text>
</comment>
<keyword evidence="5 8" id="KW-0460">Magnesium</keyword>
<keyword evidence="1 8" id="KW-0444">Lipid biosynthesis</keyword>
<comment type="caution">
    <text evidence="10">The sequence shown here is derived from an EMBL/GenBank/DDBJ whole genome shotgun (WGS) entry which is preliminary data.</text>
</comment>
<dbReference type="InterPro" id="IPR008278">
    <property type="entry name" value="4-PPantetheinyl_Trfase_dom"/>
</dbReference>
<dbReference type="EC" id="2.7.8.7" evidence="8"/>
<evidence type="ECO:0000256" key="8">
    <source>
        <dbReference type="HAMAP-Rule" id="MF_00101"/>
    </source>
</evidence>
<evidence type="ECO:0000313" key="11">
    <source>
        <dbReference type="Proteomes" id="UP000256424"/>
    </source>
</evidence>
<evidence type="ECO:0000256" key="1">
    <source>
        <dbReference type="ARBA" id="ARBA00022516"/>
    </source>
</evidence>
<comment type="cofactor">
    <cofactor evidence="8">
        <name>Mg(2+)</name>
        <dbReference type="ChEBI" id="CHEBI:18420"/>
    </cofactor>
</comment>
<comment type="similarity">
    <text evidence="8">Belongs to the P-Pant transferase superfamily. AcpS family.</text>
</comment>
<evidence type="ECO:0000259" key="9">
    <source>
        <dbReference type="Pfam" id="PF01648"/>
    </source>
</evidence>
<dbReference type="NCBIfam" id="TIGR00516">
    <property type="entry name" value="acpS"/>
    <property type="match status" value="1"/>
</dbReference>
<dbReference type="GO" id="GO:0005737">
    <property type="term" value="C:cytoplasm"/>
    <property type="evidence" value="ECO:0007669"/>
    <property type="project" value="UniProtKB-SubCell"/>
</dbReference>
<evidence type="ECO:0000256" key="3">
    <source>
        <dbReference type="ARBA" id="ARBA00022723"/>
    </source>
</evidence>
<accession>A0A3D8J0X7</accession>
<dbReference type="InterPro" id="IPR037143">
    <property type="entry name" value="4-PPantetheinyl_Trfase_dom_sf"/>
</dbReference>
<dbReference type="Proteomes" id="UP000256424">
    <property type="component" value="Unassembled WGS sequence"/>
</dbReference>
<gene>
    <name evidence="8 10" type="primary">acpS</name>
    <name evidence="10" type="ORF">CQA66_07610</name>
</gene>
<dbReference type="Gene3D" id="3.90.470.20">
    <property type="entry name" value="4'-phosphopantetheinyl transferase domain"/>
    <property type="match status" value="1"/>
</dbReference>
<dbReference type="InterPro" id="IPR004568">
    <property type="entry name" value="Ppantetheine-prot_Trfase_dom"/>
</dbReference>
<feature type="binding site" evidence="8">
    <location>
        <position position="9"/>
    </location>
    <ligand>
        <name>Mg(2+)</name>
        <dbReference type="ChEBI" id="CHEBI:18420"/>
    </ligand>
</feature>
<keyword evidence="11" id="KW-1185">Reference proteome</keyword>
<protein>
    <recommendedName>
        <fullName evidence="8">Holo-[acyl-carrier-protein] synthase</fullName>
        <shortName evidence="8">Holo-ACP synthase</shortName>
        <ecNumber evidence="8">2.7.8.7</ecNumber>
    </recommendedName>
    <alternativeName>
        <fullName evidence="8">4'-phosphopantetheinyl transferase AcpS</fullName>
    </alternativeName>
</protein>
<proteinExistence type="inferred from homology"/>
<reference evidence="10 11" key="1">
    <citation type="submission" date="2018-04" db="EMBL/GenBank/DDBJ databases">
        <title>Novel Campyloabacter and Helicobacter Species and Strains.</title>
        <authorList>
            <person name="Mannion A.J."/>
            <person name="Shen Z."/>
            <person name="Fox J.G."/>
        </authorList>
    </citation>
    <scope>NUCLEOTIDE SEQUENCE [LARGE SCALE GENOMIC DNA]</scope>
    <source>
        <strain evidence="10 11">MIT 97-5075</strain>
    </source>
</reference>
<dbReference type="GO" id="GO:0008897">
    <property type="term" value="F:holo-[acyl-carrier-protein] synthase activity"/>
    <property type="evidence" value="ECO:0007669"/>
    <property type="project" value="UniProtKB-UniRule"/>
</dbReference>
<evidence type="ECO:0000256" key="4">
    <source>
        <dbReference type="ARBA" id="ARBA00022832"/>
    </source>
</evidence>
<name>A0A3D8J0X7_9HELI</name>
<evidence type="ECO:0000256" key="5">
    <source>
        <dbReference type="ARBA" id="ARBA00022842"/>
    </source>
</evidence>
<keyword evidence="7 8" id="KW-0275">Fatty acid biosynthesis</keyword>
<evidence type="ECO:0000256" key="7">
    <source>
        <dbReference type="ARBA" id="ARBA00023160"/>
    </source>
</evidence>
<dbReference type="EMBL" id="NXLW01000016">
    <property type="protein sequence ID" value="RDU70870.1"/>
    <property type="molecule type" value="Genomic_DNA"/>
</dbReference>
<feature type="domain" description="4'-phosphopantetheinyl transferase" evidence="9">
    <location>
        <begin position="91"/>
        <end position="172"/>
    </location>
</feature>
<dbReference type="Pfam" id="PF01648">
    <property type="entry name" value="ACPS"/>
    <property type="match status" value="1"/>
</dbReference>
<keyword evidence="4 8" id="KW-0276">Fatty acid metabolism</keyword>